<name>A0A518HY60_9BACT</name>
<protein>
    <submittedName>
        <fullName evidence="1">Uncharacterized protein</fullName>
    </submittedName>
</protein>
<keyword evidence="2" id="KW-1185">Reference proteome</keyword>
<gene>
    <name evidence="1" type="ORF">Enr13x_56580</name>
</gene>
<dbReference type="AlphaFoldDB" id="A0A518HY60"/>
<evidence type="ECO:0000313" key="2">
    <source>
        <dbReference type="Proteomes" id="UP000319004"/>
    </source>
</evidence>
<dbReference type="Proteomes" id="UP000319004">
    <property type="component" value="Chromosome"/>
</dbReference>
<dbReference type="KEGG" id="snep:Enr13x_56580"/>
<reference evidence="1 2" key="1">
    <citation type="submission" date="2019-03" db="EMBL/GenBank/DDBJ databases">
        <title>Deep-cultivation of Planctomycetes and their phenomic and genomic characterization uncovers novel biology.</title>
        <authorList>
            <person name="Wiegand S."/>
            <person name="Jogler M."/>
            <person name="Boedeker C."/>
            <person name="Pinto D."/>
            <person name="Vollmers J."/>
            <person name="Rivas-Marin E."/>
            <person name="Kohn T."/>
            <person name="Peeters S.H."/>
            <person name="Heuer A."/>
            <person name="Rast P."/>
            <person name="Oberbeckmann S."/>
            <person name="Bunk B."/>
            <person name="Jeske O."/>
            <person name="Meyerdierks A."/>
            <person name="Storesund J.E."/>
            <person name="Kallscheuer N."/>
            <person name="Luecker S."/>
            <person name="Lage O.M."/>
            <person name="Pohl T."/>
            <person name="Merkel B.J."/>
            <person name="Hornburger P."/>
            <person name="Mueller R.-W."/>
            <person name="Bruemmer F."/>
            <person name="Labrenz M."/>
            <person name="Spormann A.M."/>
            <person name="Op den Camp H."/>
            <person name="Overmann J."/>
            <person name="Amann R."/>
            <person name="Jetten M.S.M."/>
            <person name="Mascher T."/>
            <person name="Medema M.H."/>
            <person name="Devos D.P."/>
            <person name="Kaster A.-K."/>
            <person name="Ovreas L."/>
            <person name="Rohde M."/>
            <person name="Galperin M.Y."/>
            <person name="Jogler C."/>
        </authorList>
    </citation>
    <scope>NUCLEOTIDE SEQUENCE [LARGE SCALE GENOMIC DNA]</scope>
    <source>
        <strain evidence="1 2">Enr13</strain>
    </source>
</reference>
<sequence length="304" mass="35262">MDEDFAVAAIGIYRTMATLEHCKYIVDTQCDVSPQEMGHLLRQFGELSEHVAELNYWHQDTKRILEFARAARLVGLHQRLPTHASSATSYAFELGTEALSTASFWFFHNEPEKLSEALVYPVKGLLKRASENDRDWRRKFEETFQTGCDLWEQSAQRAESDQQFAKQVEFQAHYALKSSLETEFPYHELESHVLSEFAEFAEQNRIGEQWFRRLVDFMGREQVTGREQTESRSIIDEEFKTRPLSKVAAARYLGRYGDGSRWLSNCIKDGTIVCEKLSRQQFVFDIRQFPAKSHPFIAPRPSGE</sequence>
<proteinExistence type="predicted"/>
<organism evidence="1 2">
    <name type="scientific">Stieleria neptunia</name>
    <dbReference type="NCBI Taxonomy" id="2527979"/>
    <lineage>
        <taxon>Bacteria</taxon>
        <taxon>Pseudomonadati</taxon>
        <taxon>Planctomycetota</taxon>
        <taxon>Planctomycetia</taxon>
        <taxon>Pirellulales</taxon>
        <taxon>Pirellulaceae</taxon>
        <taxon>Stieleria</taxon>
    </lineage>
</organism>
<dbReference type="EMBL" id="CP037423">
    <property type="protein sequence ID" value="QDV45778.1"/>
    <property type="molecule type" value="Genomic_DNA"/>
</dbReference>
<evidence type="ECO:0000313" key="1">
    <source>
        <dbReference type="EMBL" id="QDV45778.1"/>
    </source>
</evidence>
<accession>A0A518HY60</accession>